<dbReference type="RefSeq" id="WP_160846387.1">
    <property type="nucleotide sequence ID" value="NZ_WVHT01000015.1"/>
</dbReference>
<dbReference type="Proteomes" id="UP000466586">
    <property type="component" value="Unassembled WGS sequence"/>
</dbReference>
<dbReference type="SUPFAM" id="SSF160935">
    <property type="entry name" value="VPA0735-like"/>
    <property type="match status" value="1"/>
</dbReference>
<dbReference type="Gene3D" id="2.60.40.1610">
    <property type="entry name" value="Domain of unknown function DUF1254"/>
    <property type="match status" value="1"/>
</dbReference>
<proteinExistence type="predicted"/>
<reference evidence="4 5" key="1">
    <citation type="submission" date="2019-11" db="EMBL/GenBank/DDBJ databases">
        <title>Pedobacter sp. HMF7647 Genome sequencing and assembly.</title>
        <authorList>
            <person name="Kang H."/>
            <person name="Kim H."/>
            <person name="Joh K."/>
        </authorList>
    </citation>
    <scope>NUCLEOTIDE SEQUENCE [LARGE SCALE GENOMIC DNA]</scope>
    <source>
        <strain evidence="4 5">HMF7647</strain>
    </source>
</reference>
<organism evidence="4 5">
    <name type="scientific">Hufsiella arboris</name>
    <dbReference type="NCBI Taxonomy" id="2695275"/>
    <lineage>
        <taxon>Bacteria</taxon>
        <taxon>Pseudomonadati</taxon>
        <taxon>Bacteroidota</taxon>
        <taxon>Sphingobacteriia</taxon>
        <taxon>Sphingobacteriales</taxon>
        <taxon>Sphingobacteriaceae</taxon>
        <taxon>Hufsiella</taxon>
    </lineage>
</organism>
<dbReference type="AlphaFoldDB" id="A0A7K1YFL9"/>
<dbReference type="Pfam" id="PF06742">
    <property type="entry name" value="DUF1214"/>
    <property type="match status" value="1"/>
</dbReference>
<dbReference type="Gene3D" id="1.10.3360.10">
    <property type="entry name" value="VPA0735-like domain"/>
    <property type="match status" value="1"/>
</dbReference>
<feature type="domain" description="DUF1254" evidence="3">
    <location>
        <begin position="90"/>
        <end position="223"/>
    </location>
</feature>
<evidence type="ECO:0000313" key="4">
    <source>
        <dbReference type="EMBL" id="MXV53211.1"/>
    </source>
</evidence>
<evidence type="ECO:0000256" key="1">
    <source>
        <dbReference type="SAM" id="SignalP"/>
    </source>
</evidence>
<dbReference type="EMBL" id="WVHT01000015">
    <property type="protein sequence ID" value="MXV53211.1"/>
    <property type="molecule type" value="Genomic_DNA"/>
</dbReference>
<dbReference type="Pfam" id="PF06863">
    <property type="entry name" value="DUF1254"/>
    <property type="match status" value="1"/>
</dbReference>
<dbReference type="Gene3D" id="2.60.120.600">
    <property type="entry name" value="Domain of unknown function DUF1214, C-terminal domain"/>
    <property type="match status" value="1"/>
</dbReference>
<comment type="caution">
    <text evidence="4">The sequence shown here is derived from an EMBL/GenBank/DDBJ whole genome shotgun (WGS) entry which is preliminary data.</text>
</comment>
<protein>
    <submittedName>
        <fullName evidence="4">DUF1214 domain-containing protein</fullName>
    </submittedName>
</protein>
<gene>
    <name evidence="4" type="ORF">GS399_19775</name>
</gene>
<keyword evidence="5" id="KW-1185">Reference proteome</keyword>
<feature type="signal peptide" evidence="1">
    <location>
        <begin position="1"/>
        <end position="23"/>
    </location>
</feature>
<sequence length="493" mass="54151">MKKINSRLLFALLIAGIWLSACNQNKTNTGNNADSTGNTNDSSATAFKPASIKEQLIYQRALQAVIWGMPAVNYDLMLQEMLTKTSAKQNEIVYWSRPADWHNQTLTPNPDAIYFMVFFNTKDAGPVVIEVPPAEGGSSFAANIDNIFQMPLEDAGPYGADKGAGGKYLILPPGYKQKPPVGYIVLPADTYEGYGLLRSNLPSHSDADIAKSVTYGKRLKVYPLSKAGNPGETRFTDAKDVIYDSTIPFDAKFFRSLDRIVQSQPWLTRDKAMINVLKTIGIEKGKSFNPDAGTTEILNAAAKGAHDYIEALYDAGFPRLNADAHWAVPAMPELVKAGSSGYAETDIYPVDARSLTYSIGYVGIKRLGTAQIYLISGKDKDNNDLSGAETYRLHVPANVPTKQYWSATVYDRVTHALIKNLSRASCASNDKAVQQNGDGSVDVYFGPKSPAGKEPNWVPTDSKGRFEVLFRLYGPEKALFERTWKLGDIEKVK</sequence>
<dbReference type="InterPro" id="IPR010621">
    <property type="entry name" value="DUF1214"/>
</dbReference>
<dbReference type="InterPro" id="IPR037049">
    <property type="entry name" value="DUF1214_C_sf"/>
</dbReference>
<evidence type="ECO:0000259" key="2">
    <source>
        <dbReference type="Pfam" id="PF06742"/>
    </source>
</evidence>
<dbReference type="InterPro" id="IPR037050">
    <property type="entry name" value="DUF1254_sf"/>
</dbReference>
<evidence type="ECO:0000313" key="5">
    <source>
        <dbReference type="Proteomes" id="UP000466586"/>
    </source>
</evidence>
<name>A0A7K1YFL9_9SPHI</name>
<evidence type="ECO:0000259" key="3">
    <source>
        <dbReference type="Pfam" id="PF06863"/>
    </source>
</evidence>
<dbReference type="InterPro" id="IPR010679">
    <property type="entry name" value="DUF1254"/>
</dbReference>
<feature type="chain" id="PRO_5029705294" evidence="1">
    <location>
        <begin position="24"/>
        <end position="493"/>
    </location>
</feature>
<dbReference type="PROSITE" id="PS51257">
    <property type="entry name" value="PROKAR_LIPOPROTEIN"/>
    <property type="match status" value="1"/>
</dbReference>
<keyword evidence="1" id="KW-0732">Signal</keyword>
<accession>A0A7K1YFL9</accession>
<dbReference type="PANTHER" id="PTHR36509">
    <property type="entry name" value="BLL3101 PROTEIN"/>
    <property type="match status" value="1"/>
</dbReference>
<feature type="domain" description="DUF1214" evidence="2">
    <location>
        <begin position="371"/>
        <end position="477"/>
    </location>
</feature>
<dbReference type="PANTHER" id="PTHR36509:SF3">
    <property type="entry name" value="SIGNAL PEPTIDE PROTEIN"/>
    <property type="match status" value="1"/>
</dbReference>